<gene>
    <name evidence="2" type="ORF">KIN20_012842</name>
</gene>
<evidence type="ECO:0000256" key="1">
    <source>
        <dbReference type="SAM" id="MobiDB-lite"/>
    </source>
</evidence>
<comment type="caution">
    <text evidence="2">The sequence shown here is derived from an EMBL/GenBank/DDBJ whole genome shotgun (WGS) entry which is preliminary data.</text>
</comment>
<accession>A0AAD5MCQ3</accession>
<protein>
    <submittedName>
        <fullName evidence="2">Uncharacterized protein</fullName>
    </submittedName>
</protein>
<organism evidence="2 3">
    <name type="scientific">Parelaphostrongylus tenuis</name>
    <name type="common">Meningeal worm</name>
    <dbReference type="NCBI Taxonomy" id="148309"/>
    <lineage>
        <taxon>Eukaryota</taxon>
        <taxon>Metazoa</taxon>
        <taxon>Ecdysozoa</taxon>
        <taxon>Nematoda</taxon>
        <taxon>Chromadorea</taxon>
        <taxon>Rhabditida</taxon>
        <taxon>Rhabditina</taxon>
        <taxon>Rhabditomorpha</taxon>
        <taxon>Strongyloidea</taxon>
        <taxon>Metastrongylidae</taxon>
        <taxon>Parelaphostrongylus</taxon>
    </lineage>
</organism>
<dbReference type="EMBL" id="JAHQIW010002477">
    <property type="protein sequence ID" value="KAJ1355445.1"/>
    <property type="molecule type" value="Genomic_DNA"/>
</dbReference>
<keyword evidence="3" id="KW-1185">Reference proteome</keyword>
<proteinExistence type="predicted"/>
<feature type="region of interest" description="Disordered" evidence="1">
    <location>
        <begin position="159"/>
        <end position="189"/>
    </location>
</feature>
<feature type="compositionally biased region" description="Polar residues" evidence="1">
    <location>
        <begin position="162"/>
        <end position="176"/>
    </location>
</feature>
<name>A0AAD5MCQ3_PARTN</name>
<evidence type="ECO:0000313" key="3">
    <source>
        <dbReference type="Proteomes" id="UP001196413"/>
    </source>
</evidence>
<dbReference type="Proteomes" id="UP001196413">
    <property type="component" value="Unassembled WGS sequence"/>
</dbReference>
<sequence length="189" mass="20887">MADVNYADTYSGCVLKLSPFKLFLRIAQFSRCVFESHSYKAREKMYGHPANSQGDTMQVLWVVFSIYKHLRLCLRREILKPLGDSSMCLGIKTTVDNKRFFGFQAVTSGAHLKRAHSVCQGDSDSHPLYTGGRGGFAKISAQLEIKRGRRCGVPVTLVAAHSGSTSPPTLSDSQQRAPYGMLQPGDPRD</sequence>
<reference evidence="2" key="1">
    <citation type="submission" date="2021-06" db="EMBL/GenBank/DDBJ databases">
        <title>Parelaphostrongylus tenuis whole genome reference sequence.</title>
        <authorList>
            <person name="Garwood T.J."/>
            <person name="Larsen P.A."/>
            <person name="Fountain-Jones N.M."/>
            <person name="Garbe J.R."/>
            <person name="Macchietto M.G."/>
            <person name="Kania S.A."/>
            <person name="Gerhold R.W."/>
            <person name="Richards J.E."/>
            <person name="Wolf T.M."/>
        </authorList>
    </citation>
    <scope>NUCLEOTIDE SEQUENCE</scope>
    <source>
        <strain evidence="2">MNPRO001-30</strain>
        <tissue evidence="2">Meninges</tissue>
    </source>
</reference>
<evidence type="ECO:0000313" key="2">
    <source>
        <dbReference type="EMBL" id="KAJ1355445.1"/>
    </source>
</evidence>
<dbReference type="AlphaFoldDB" id="A0AAD5MCQ3"/>